<dbReference type="OrthoDB" id="1204at2759"/>
<feature type="compositionally biased region" description="Polar residues" evidence="1">
    <location>
        <begin position="165"/>
        <end position="177"/>
    </location>
</feature>
<dbReference type="Proteomes" id="UP000250266">
    <property type="component" value="Unassembled WGS sequence"/>
</dbReference>
<feature type="region of interest" description="Disordered" evidence="1">
    <location>
        <begin position="1"/>
        <end position="279"/>
    </location>
</feature>
<feature type="compositionally biased region" description="Polar residues" evidence="1">
    <location>
        <begin position="63"/>
        <end position="87"/>
    </location>
</feature>
<dbReference type="AlphaFoldDB" id="A0A8E2EHN0"/>
<feature type="compositionally biased region" description="Low complexity" evidence="1">
    <location>
        <begin position="212"/>
        <end position="231"/>
    </location>
</feature>
<evidence type="ECO:0000313" key="3">
    <source>
        <dbReference type="Proteomes" id="UP000250266"/>
    </source>
</evidence>
<evidence type="ECO:0000256" key="1">
    <source>
        <dbReference type="SAM" id="MobiDB-lite"/>
    </source>
</evidence>
<sequence>MTTNEDDFRSITGELQSAELAATNNNGHVPTAPSAGPDPTNKAQSPPTTSENGSYAQMRPQALNGSRSLTVSGSPSTANSPLSSRDSSPARPPLRQSGTTAKSGLRSRKSSTDVSPNRGPSLAGSSTTVPSAAAIQRALSSANAPQLQPISVQDPSKVPRPQKPASGTTSGENTSHWPISPRLKSPPPSLDSRSRSRGNSLRSQPRKPESNPSAPSIIVQSSSPASSSRIPSKNEGINSDSEDQAPLTMKGSARGSGSAAPTLETVQEASLPTSPGFEALESQRYCPQLNWSFC</sequence>
<feature type="compositionally biased region" description="Polar residues" evidence="1">
    <location>
        <begin position="264"/>
        <end position="273"/>
    </location>
</feature>
<keyword evidence="3" id="KW-1185">Reference proteome</keyword>
<gene>
    <name evidence="2" type="ORF">K432DRAFT_166479</name>
</gene>
<feature type="compositionally biased region" description="Polar residues" evidence="1">
    <location>
        <begin position="138"/>
        <end position="154"/>
    </location>
</feature>
<accession>A0A8E2EHN0</accession>
<protein>
    <submittedName>
        <fullName evidence="2">Uncharacterized protein</fullName>
    </submittedName>
</protein>
<feature type="compositionally biased region" description="Polar residues" evidence="1">
    <location>
        <begin position="41"/>
        <end position="55"/>
    </location>
</feature>
<organism evidence="2 3">
    <name type="scientific">Lepidopterella palustris CBS 459.81</name>
    <dbReference type="NCBI Taxonomy" id="1314670"/>
    <lineage>
        <taxon>Eukaryota</taxon>
        <taxon>Fungi</taxon>
        <taxon>Dikarya</taxon>
        <taxon>Ascomycota</taxon>
        <taxon>Pezizomycotina</taxon>
        <taxon>Dothideomycetes</taxon>
        <taxon>Pleosporomycetidae</taxon>
        <taxon>Mytilinidiales</taxon>
        <taxon>Argynnaceae</taxon>
        <taxon>Lepidopterella</taxon>
    </lineage>
</organism>
<evidence type="ECO:0000313" key="2">
    <source>
        <dbReference type="EMBL" id="OCK83758.1"/>
    </source>
</evidence>
<reference evidence="2 3" key="1">
    <citation type="journal article" date="2016" name="Nat. Commun.">
        <title>Ectomycorrhizal ecology is imprinted in the genome of the dominant symbiotic fungus Cenococcum geophilum.</title>
        <authorList>
            <consortium name="DOE Joint Genome Institute"/>
            <person name="Peter M."/>
            <person name="Kohler A."/>
            <person name="Ohm R.A."/>
            <person name="Kuo A."/>
            <person name="Krutzmann J."/>
            <person name="Morin E."/>
            <person name="Arend M."/>
            <person name="Barry K.W."/>
            <person name="Binder M."/>
            <person name="Choi C."/>
            <person name="Clum A."/>
            <person name="Copeland A."/>
            <person name="Grisel N."/>
            <person name="Haridas S."/>
            <person name="Kipfer T."/>
            <person name="LaButti K."/>
            <person name="Lindquist E."/>
            <person name="Lipzen A."/>
            <person name="Maire R."/>
            <person name="Meier B."/>
            <person name="Mihaltcheva S."/>
            <person name="Molinier V."/>
            <person name="Murat C."/>
            <person name="Poggeler S."/>
            <person name="Quandt C.A."/>
            <person name="Sperisen C."/>
            <person name="Tritt A."/>
            <person name="Tisserant E."/>
            <person name="Crous P.W."/>
            <person name="Henrissat B."/>
            <person name="Nehls U."/>
            <person name="Egli S."/>
            <person name="Spatafora J.W."/>
            <person name="Grigoriev I.V."/>
            <person name="Martin F.M."/>
        </authorList>
    </citation>
    <scope>NUCLEOTIDE SEQUENCE [LARGE SCALE GENOMIC DNA]</scope>
    <source>
        <strain evidence="2 3">CBS 459.81</strain>
    </source>
</reference>
<proteinExistence type="predicted"/>
<dbReference type="EMBL" id="KV744853">
    <property type="protein sequence ID" value="OCK83758.1"/>
    <property type="molecule type" value="Genomic_DNA"/>
</dbReference>
<name>A0A8E2EHN0_9PEZI</name>